<dbReference type="AlphaFoldDB" id="A0A2H0UNQ4"/>
<dbReference type="InterPro" id="IPR019606">
    <property type="entry name" value="GerMN"/>
</dbReference>
<reference evidence="3" key="1">
    <citation type="submission" date="2017-09" db="EMBL/GenBank/DDBJ databases">
        <title>Depth-based differentiation of microbial function through sediment-hosted aquifers and enrichment of novel symbionts in the deep terrestrial subsurface.</title>
        <authorList>
            <person name="Probst A.J."/>
            <person name="Ladd B."/>
            <person name="Jarett J.K."/>
            <person name="Geller-Mcgrath D.E."/>
            <person name="Sieber C.M.K."/>
            <person name="Emerson J.B."/>
            <person name="Anantharaman K."/>
            <person name="Thomas B.C."/>
            <person name="Malmstrom R."/>
            <person name="Stieglmeier M."/>
            <person name="Klingl A."/>
            <person name="Woyke T."/>
            <person name="Ryan C.M."/>
            <person name="Banfield J.F."/>
        </authorList>
    </citation>
    <scope>NUCLEOTIDE SEQUENCE [LARGE SCALE GENOMIC DNA]</scope>
</reference>
<organism evidence="2 3">
    <name type="scientific">Candidatus Harrisonbacteria bacterium CG10_big_fil_rev_8_21_14_0_10_45_28</name>
    <dbReference type="NCBI Taxonomy" id="1974586"/>
    <lineage>
        <taxon>Bacteria</taxon>
        <taxon>Candidatus Harrisoniibacteriota</taxon>
    </lineage>
</organism>
<dbReference type="EMBL" id="PFBC01000018">
    <property type="protein sequence ID" value="PIR88059.1"/>
    <property type="molecule type" value="Genomic_DNA"/>
</dbReference>
<dbReference type="Pfam" id="PF10646">
    <property type="entry name" value="Germane"/>
    <property type="match status" value="1"/>
</dbReference>
<proteinExistence type="predicted"/>
<protein>
    <recommendedName>
        <fullName evidence="1">GerMN domain-containing protein</fullName>
    </recommendedName>
</protein>
<dbReference type="Proteomes" id="UP000230903">
    <property type="component" value="Unassembled WGS sequence"/>
</dbReference>
<gene>
    <name evidence="2" type="ORF">COU10_01260</name>
</gene>
<evidence type="ECO:0000313" key="2">
    <source>
        <dbReference type="EMBL" id="PIR88059.1"/>
    </source>
</evidence>
<feature type="domain" description="GerMN" evidence="1">
    <location>
        <begin position="181"/>
        <end position="272"/>
    </location>
</feature>
<dbReference type="Pfam" id="PF10648">
    <property type="entry name" value="Gmad2"/>
    <property type="match status" value="1"/>
</dbReference>
<comment type="caution">
    <text evidence="2">The sequence shown here is derived from an EMBL/GenBank/DDBJ whole genome shotgun (WGS) entry which is preliminary data.</text>
</comment>
<sequence>MKLGKKILVLSAFLVILLFIGFLVPGREQAQNTEPLVFSDGDIRVYSPISGQRITRPLVIVGEARVFENTFLFALKDEYGNLLANGYSSTNASDIGQFGPFVVSLWYDERADNTLATVEVYNQSARDGSVENLVSIPVLLSSEEQMSLKVFFGNSKSDPTAQNCGMTYPVVRVVPKTQAVARGALNLLFAGPSEVEQSLGYFTSLDNPEVRILDLVIEDGVAKVNFNEALNQIGGSCKVMATRAQIEKTLKQFETVKEVEISVNGRSDEVLQP</sequence>
<dbReference type="InterPro" id="IPR018911">
    <property type="entry name" value="Gmad2_Ig-like_dom"/>
</dbReference>
<accession>A0A2H0UNQ4</accession>
<evidence type="ECO:0000313" key="3">
    <source>
        <dbReference type="Proteomes" id="UP000230903"/>
    </source>
</evidence>
<name>A0A2H0UNQ4_9BACT</name>
<evidence type="ECO:0000259" key="1">
    <source>
        <dbReference type="SMART" id="SM00909"/>
    </source>
</evidence>
<dbReference type="SMART" id="SM00909">
    <property type="entry name" value="Germane"/>
    <property type="match status" value="1"/>
</dbReference>